<comment type="caution">
    <text evidence="1">The sequence shown here is derived from an EMBL/GenBank/DDBJ whole genome shotgun (WGS) entry which is preliminary data.</text>
</comment>
<sequence length="84" mass="9458">METGILKAIDLKTAAEQYFFVTVQRYADWILVKSLQSIKPFELLLNQRDLRVSAHHAVAACGNQRYEFNDDTGGLITQLSAWAG</sequence>
<dbReference type="AlphaFoldDB" id="A0A0R2NVL0"/>
<dbReference type="RefSeq" id="WP_024626008.1">
    <property type="nucleotide sequence ID" value="NZ_AYGX02000086.1"/>
</dbReference>
<name>A0A0R2NVL0_9LACO</name>
<keyword evidence="2" id="KW-1185">Reference proteome</keyword>
<evidence type="ECO:0000313" key="1">
    <source>
        <dbReference type="EMBL" id="KRO27130.1"/>
    </source>
</evidence>
<protein>
    <submittedName>
        <fullName evidence="1">Uncharacterized protein</fullName>
    </submittedName>
</protein>
<proteinExistence type="predicted"/>
<reference evidence="1 2" key="1">
    <citation type="journal article" date="2015" name="Genome Announc.">
        <title>Expanding the biotechnology potential of lactobacilli through comparative genomics of 213 strains and associated genera.</title>
        <authorList>
            <person name="Sun Z."/>
            <person name="Harris H.M."/>
            <person name="McCann A."/>
            <person name="Guo C."/>
            <person name="Argimon S."/>
            <person name="Zhang W."/>
            <person name="Yang X."/>
            <person name="Jeffery I.B."/>
            <person name="Cooney J.C."/>
            <person name="Kagawa T.F."/>
            <person name="Liu W."/>
            <person name="Song Y."/>
            <person name="Salvetti E."/>
            <person name="Wrobel A."/>
            <person name="Rasinkangas P."/>
            <person name="Parkhill J."/>
            <person name="Rea M.C."/>
            <person name="O'Sullivan O."/>
            <person name="Ritari J."/>
            <person name="Douillard F.P."/>
            <person name="Paul Ross R."/>
            <person name="Yang R."/>
            <person name="Briner A.E."/>
            <person name="Felis G.E."/>
            <person name="de Vos W.M."/>
            <person name="Barrangou R."/>
            <person name="Klaenhammer T.R."/>
            <person name="Caufield P.W."/>
            <person name="Cui Y."/>
            <person name="Zhang H."/>
            <person name="O'Toole P.W."/>
        </authorList>
    </citation>
    <scope>NUCLEOTIDE SEQUENCE [LARGE SCALE GENOMIC DNA]</scope>
    <source>
        <strain evidence="1 2">DSM 21115</strain>
    </source>
</reference>
<dbReference type="EMBL" id="AYGX02000086">
    <property type="protein sequence ID" value="KRO27130.1"/>
    <property type="molecule type" value="Genomic_DNA"/>
</dbReference>
<organism evidence="1 2">
    <name type="scientific">Lactiplantibacillus fabifermentans DSM 21115</name>
    <dbReference type="NCBI Taxonomy" id="1413187"/>
    <lineage>
        <taxon>Bacteria</taxon>
        <taxon>Bacillati</taxon>
        <taxon>Bacillota</taxon>
        <taxon>Bacilli</taxon>
        <taxon>Lactobacillales</taxon>
        <taxon>Lactobacillaceae</taxon>
        <taxon>Lactiplantibacillus</taxon>
    </lineage>
</organism>
<gene>
    <name evidence="1" type="ORF">DY78_GL000322</name>
</gene>
<dbReference type="Proteomes" id="UP000050920">
    <property type="component" value="Unassembled WGS sequence"/>
</dbReference>
<accession>A0A0R2NVL0</accession>
<evidence type="ECO:0000313" key="2">
    <source>
        <dbReference type="Proteomes" id="UP000050920"/>
    </source>
</evidence>